<reference evidence="12" key="1">
    <citation type="submission" date="2016-04" db="EMBL/GenBank/DDBJ databases">
        <authorList>
            <person name="Waterworth S."/>
            <person name="Matcher G."/>
        </authorList>
    </citation>
    <scope>NUCLEOTIDE SEQUENCE [LARGE SCALE GENOMIC DNA]</scope>
    <source>
        <strain evidence="12">RuSp02-3</strain>
    </source>
</reference>
<dbReference type="PATRIC" id="fig|37923.10.peg.1037"/>
<proteinExistence type="inferred from homology"/>
<dbReference type="InterPro" id="IPR006156">
    <property type="entry name" value="Dihydroneopterin_aldolase"/>
</dbReference>
<accession>A0A147E2K6</accession>
<evidence type="ECO:0000256" key="3">
    <source>
        <dbReference type="ARBA" id="ARBA00005708"/>
    </source>
</evidence>
<evidence type="ECO:0000256" key="6">
    <source>
        <dbReference type="RuleBase" id="RU362079"/>
    </source>
</evidence>
<dbReference type="GO" id="GO:0004150">
    <property type="term" value="F:dihydroneopterin aldolase activity"/>
    <property type="evidence" value="ECO:0007669"/>
    <property type="project" value="UniProtKB-UniRule"/>
</dbReference>
<gene>
    <name evidence="11" type="primary">folB</name>
    <name evidence="9" type="ORF">A5N15_02860</name>
    <name evidence="8" type="ORF">AN277_0202445</name>
    <name evidence="10" type="ORF">I6G21_05545</name>
    <name evidence="11" type="ORF">I6H58_05005</name>
</gene>
<sequence length="137" mass="14911">MEQNQDGSGTAPRQGSAGRDRITLIGVGAVGTHGVLEQEKKIAQPFFTDVILYRDLSQAGRTDDLSRTVDYGAVAETIKDVVMGPSVELIETLAHTMAQRILERFPVDAVELTVHKPKAPIEVTFGDVSVTIHRERA</sequence>
<evidence type="ECO:0000256" key="1">
    <source>
        <dbReference type="ARBA" id="ARBA00001353"/>
    </source>
</evidence>
<dbReference type="NCBIfam" id="TIGR00526">
    <property type="entry name" value="folB_dom"/>
    <property type="match status" value="1"/>
</dbReference>
<evidence type="ECO:0000313" key="11">
    <source>
        <dbReference type="EMBL" id="QQC60279.1"/>
    </source>
</evidence>
<dbReference type="GO" id="GO:0046654">
    <property type="term" value="P:tetrahydrofolate biosynthetic process"/>
    <property type="evidence" value="ECO:0007669"/>
    <property type="project" value="UniProtKB-UniRule"/>
</dbReference>
<dbReference type="EMBL" id="LJBJ02000003">
    <property type="protein sequence ID" value="OAX52497.1"/>
    <property type="molecule type" value="Genomic_DNA"/>
</dbReference>
<comment type="similarity">
    <text evidence="3 6">Belongs to the DHNA family.</text>
</comment>
<comment type="pathway">
    <text evidence="2 6">Cofactor biosynthesis; tetrahydrofolate biosynthesis; 2-amino-4-hydroxy-6-hydroxymethyl-7,8-dihydropteridine diphosphate from 7,8-dihydroneopterin triphosphate: step 3/4.</text>
</comment>
<dbReference type="GO" id="GO:0005737">
    <property type="term" value="C:cytoplasm"/>
    <property type="evidence" value="ECO:0007669"/>
    <property type="project" value="TreeGrafter"/>
</dbReference>
<dbReference type="SUPFAM" id="SSF55620">
    <property type="entry name" value="Tetrahydrobiopterin biosynthesis enzymes-like"/>
    <property type="match status" value="1"/>
</dbReference>
<dbReference type="Pfam" id="PF02152">
    <property type="entry name" value="FolB"/>
    <property type="match status" value="1"/>
</dbReference>
<evidence type="ECO:0000313" key="9">
    <source>
        <dbReference type="EMBL" id="OAX65877.1"/>
    </source>
</evidence>
<dbReference type="Proteomes" id="UP000595221">
    <property type="component" value="Chromosome"/>
</dbReference>
<reference evidence="14 15" key="4">
    <citation type="submission" date="2020-12" db="EMBL/GenBank/DDBJ databases">
        <title>FDA dAtabase for Regulatory Grade micrObial Sequences (FDA-ARGOS): Supporting development and validation of Infectious Disease Dx tests.</title>
        <authorList>
            <person name="Sproer C."/>
            <person name="Gronow S."/>
            <person name="Severitt S."/>
            <person name="Schroder I."/>
            <person name="Tallon L."/>
            <person name="Sadzewicz L."/>
            <person name="Zhao X."/>
            <person name="Boylan J."/>
            <person name="Ott S."/>
            <person name="Bowen H."/>
            <person name="Vavikolanu K."/>
            <person name="Mehta A."/>
            <person name="Aluvathingal J."/>
            <person name="Nadendla S."/>
            <person name="Lowell S."/>
            <person name="Myers T."/>
            <person name="Yan Y."/>
            <person name="Sichtig H."/>
        </authorList>
    </citation>
    <scope>NUCLEOTIDE SEQUENCE [LARGE SCALE GENOMIC DNA]</scope>
    <source>
        <strain evidence="11 15">FDAARGOS_1001</strain>
        <strain evidence="10 14">FDAARGOS_864</strain>
    </source>
</reference>
<comment type="function">
    <text evidence="6">Catalyzes the conversion of 7,8-dihydroneopterin to 6-hydroxymethyl-7,8-dihydropterin.</text>
</comment>
<evidence type="ECO:0000313" key="15">
    <source>
        <dbReference type="Proteomes" id="UP000595221"/>
    </source>
</evidence>
<evidence type="ECO:0000313" key="10">
    <source>
        <dbReference type="EMBL" id="QPT52817.1"/>
    </source>
</evidence>
<dbReference type="Proteomes" id="UP000092021">
    <property type="component" value="Unassembled WGS sequence"/>
</dbReference>
<dbReference type="KEGG" id="rkr:I6G21_05545"/>
<dbReference type="RefSeq" id="WP_058731110.1">
    <property type="nucleotide sequence ID" value="NZ_CP065738.1"/>
</dbReference>
<dbReference type="GO" id="GO:0046656">
    <property type="term" value="P:folic acid biosynthetic process"/>
    <property type="evidence" value="ECO:0007669"/>
    <property type="project" value="UniProtKB-UniRule"/>
</dbReference>
<dbReference type="NCBIfam" id="TIGR00525">
    <property type="entry name" value="folB"/>
    <property type="match status" value="1"/>
</dbReference>
<evidence type="ECO:0000313" key="8">
    <source>
        <dbReference type="EMBL" id="OAX52497.1"/>
    </source>
</evidence>
<dbReference type="STRING" id="37923.BK826_05895"/>
<dbReference type="EMBL" id="CP066078">
    <property type="protein sequence ID" value="QQC60279.1"/>
    <property type="molecule type" value="Genomic_DNA"/>
</dbReference>
<dbReference type="AlphaFoldDB" id="A0A147E2K6"/>
<keyword evidence="5 6" id="KW-0456">Lyase</keyword>
<feature type="domain" description="Dihydroneopterin aldolase/epimerase" evidence="7">
    <location>
        <begin position="22"/>
        <end position="134"/>
    </location>
</feature>
<protein>
    <recommendedName>
        <fullName evidence="6">7,8-dihydroneopterin aldolase</fullName>
        <ecNumber evidence="6">4.1.2.25</ecNumber>
    </recommendedName>
</protein>
<comment type="catalytic activity">
    <reaction evidence="1 6">
        <text>7,8-dihydroneopterin = 6-hydroxymethyl-7,8-dihydropterin + glycolaldehyde</text>
        <dbReference type="Rhea" id="RHEA:10540"/>
        <dbReference type="ChEBI" id="CHEBI:17001"/>
        <dbReference type="ChEBI" id="CHEBI:17071"/>
        <dbReference type="ChEBI" id="CHEBI:44841"/>
        <dbReference type="EC" id="4.1.2.25"/>
    </reaction>
</comment>
<evidence type="ECO:0000256" key="2">
    <source>
        <dbReference type="ARBA" id="ARBA00005013"/>
    </source>
</evidence>
<name>A0A147E2K6_9MICC</name>
<dbReference type="PANTHER" id="PTHR42844:SF1">
    <property type="entry name" value="DIHYDRONEOPTERIN ALDOLASE 1-RELATED"/>
    <property type="match status" value="1"/>
</dbReference>
<dbReference type="EMBL" id="LWGZ01000260">
    <property type="protein sequence ID" value="OAX65877.1"/>
    <property type="molecule type" value="Genomic_DNA"/>
</dbReference>
<dbReference type="EMBL" id="CP065738">
    <property type="protein sequence ID" value="QPT52817.1"/>
    <property type="molecule type" value="Genomic_DNA"/>
</dbReference>
<evidence type="ECO:0000313" key="12">
    <source>
        <dbReference type="Proteomes" id="UP000053171"/>
    </source>
</evidence>
<dbReference type="InterPro" id="IPR043133">
    <property type="entry name" value="GTP-CH-I_C/QueF"/>
</dbReference>
<reference evidence="8" key="2">
    <citation type="submission" date="2016-04" db="EMBL/GenBank/DDBJ databases">
        <authorList>
            <person name="Evans L.H."/>
            <person name="Alamgir A."/>
            <person name="Owens N."/>
            <person name="Weber N.D."/>
            <person name="Virtaneva K."/>
            <person name="Barbian K."/>
            <person name="Babar A."/>
            <person name="Rosenke K."/>
        </authorList>
    </citation>
    <scope>NUCLEOTIDE SEQUENCE [LARGE SCALE GENOMIC DNA]</scope>
    <source>
        <strain evidence="8">RUTW2-3</strain>
    </source>
</reference>
<dbReference type="GeneID" id="61262837"/>
<evidence type="ECO:0000313" key="13">
    <source>
        <dbReference type="Proteomes" id="UP000092021"/>
    </source>
</evidence>
<organism evidence="11 15">
    <name type="scientific">Rothia kristinae</name>
    <dbReference type="NCBI Taxonomy" id="37923"/>
    <lineage>
        <taxon>Bacteria</taxon>
        <taxon>Bacillati</taxon>
        <taxon>Actinomycetota</taxon>
        <taxon>Actinomycetes</taxon>
        <taxon>Micrococcales</taxon>
        <taxon>Micrococcaceae</taxon>
        <taxon>Rothia</taxon>
    </lineage>
</organism>
<dbReference type="Proteomes" id="UP000594975">
    <property type="component" value="Chromosome"/>
</dbReference>
<evidence type="ECO:0000256" key="5">
    <source>
        <dbReference type="ARBA" id="ARBA00023239"/>
    </source>
</evidence>
<evidence type="ECO:0000259" key="7">
    <source>
        <dbReference type="SMART" id="SM00905"/>
    </source>
</evidence>
<dbReference type="PANTHER" id="PTHR42844">
    <property type="entry name" value="DIHYDRONEOPTERIN ALDOLASE 1-RELATED"/>
    <property type="match status" value="1"/>
</dbReference>
<keyword evidence="12" id="KW-1185">Reference proteome</keyword>
<dbReference type="Gene3D" id="3.30.1130.10">
    <property type="match status" value="1"/>
</dbReference>
<dbReference type="UniPathway" id="UPA00077">
    <property type="reaction ID" value="UER00154"/>
</dbReference>
<reference evidence="8 12" key="3">
    <citation type="submission" date="2016-06" db="EMBL/GenBank/DDBJ databases">
        <title>Identification of putative biosynthetic pathways for the production of bioactive secondary metabolites by the marine actinomycete Kocuria kristinae RUTW2-3.</title>
        <authorList>
            <person name="Waterworth S.C."/>
            <person name="Walmsley T.A."/>
            <person name="Matongo T."/>
            <person name="Davies-Coleman M.T."/>
            <person name="Dorrington R.A."/>
        </authorList>
    </citation>
    <scope>NUCLEOTIDE SEQUENCE [LARGE SCALE GENOMIC DNA]</scope>
    <source>
        <strain evidence="12">RuSp02-3</strain>
        <strain evidence="8">RUTW2-3</strain>
        <strain evidence="9 13">RUTW4-5</strain>
    </source>
</reference>
<keyword evidence="4 6" id="KW-0289">Folate biosynthesis</keyword>
<dbReference type="EC" id="4.1.2.25" evidence="6"/>
<dbReference type="Proteomes" id="UP000053171">
    <property type="component" value="Unassembled WGS sequence"/>
</dbReference>
<dbReference type="InterPro" id="IPR006157">
    <property type="entry name" value="FolB_dom"/>
</dbReference>
<evidence type="ECO:0000313" key="14">
    <source>
        <dbReference type="Proteomes" id="UP000594975"/>
    </source>
</evidence>
<dbReference type="SMART" id="SM00905">
    <property type="entry name" value="FolB"/>
    <property type="match status" value="1"/>
</dbReference>
<evidence type="ECO:0000256" key="4">
    <source>
        <dbReference type="ARBA" id="ARBA00022909"/>
    </source>
</evidence>
<dbReference type="CDD" id="cd00534">
    <property type="entry name" value="DHNA_DHNTPE"/>
    <property type="match status" value="1"/>
</dbReference>